<protein>
    <recommendedName>
        <fullName evidence="1">NB-ARC domain-containing protein</fullName>
    </recommendedName>
</protein>
<proteinExistence type="predicted"/>
<sequence>MGEICKLESKVRASSFFSCGFLVNNVGKKEEVEELFEKGRFLDALVVDDVLWIGQMLPTSSMVVDTIAKSMIVDMFEDGDENLRVRRLFKFWSEKGRFALILDDVCERFFLEKVGIPKSSRAKLVLTSRPLG</sequence>
<feature type="non-terminal residue" evidence="2">
    <location>
        <position position="132"/>
    </location>
</feature>
<comment type="caution">
    <text evidence="2">The sequence shown here is derived from an EMBL/GenBank/DDBJ whole genome shotgun (WGS) entry which is preliminary data.</text>
</comment>
<dbReference type="EMBL" id="JABFAD010000007">
    <property type="protein sequence ID" value="MBA0803939.1"/>
    <property type="molecule type" value="Genomic_DNA"/>
</dbReference>
<dbReference type="AlphaFoldDB" id="A0A7J9H290"/>
<dbReference type="InterPro" id="IPR002182">
    <property type="entry name" value="NB-ARC"/>
</dbReference>
<evidence type="ECO:0000259" key="1">
    <source>
        <dbReference type="Pfam" id="PF00931"/>
    </source>
</evidence>
<reference evidence="2 3" key="1">
    <citation type="journal article" date="2019" name="Genome Biol. Evol.">
        <title>Insights into the evolution of the New World diploid cottons (Gossypium, subgenus Houzingenia) based on genome sequencing.</title>
        <authorList>
            <person name="Grover C.E."/>
            <person name="Arick M.A. 2nd"/>
            <person name="Thrash A."/>
            <person name="Conover J.L."/>
            <person name="Sanders W.S."/>
            <person name="Peterson D.G."/>
            <person name="Frelichowski J.E."/>
            <person name="Scheffler J.A."/>
            <person name="Scheffler B.E."/>
            <person name="Wendel J.F."/>
        </authorList>
    </citation>
    <scope>NUCLEOTIDE SEQUENCE [LARGE SCALE GENOMIC DNA]</scope>
    <source>
        <strain evidence="2">0</strain>
        <tissue evidence="2">Leaf</tissue>
    </source>
</reference>
<accession>A0A7J9H290</accession>
<keyword evidence="3" id="KW-1185">Reference proteome</keyword>
<dbReference type="Pfam" id="PF00931">
    <property type="entry name" value="NB-ARC"/>
    <property type="match status" value="1"/>
</dbReference>
<evidence type="ECO:0000313" key="3">
    <source>
        <dbReference type="Proteomes" id="UP000593560"/>
    </source>
</evidence>
<organism evidence="2 3">
    <name type="scientific">Gossypium harknessii</name>
    <dbReference type="NCBI Taxonomy" id="34285"/>
    <lineage>
        <taxon>Eukaryota</taxon>
        <taxon>Viridiplantae</taxon>
        <taxon>Streptophyta</taxon>
        <taxon>Embryophyta</taxon>
        <taxon>Tracheophyta</taxon>
        <taxon>Spermatophyta</taxon>
        <taxon>Magnoliopsida</taxon>
        <taxon>eudicotyledons</taxon>
        <taxon>Gunneridae</taxon>
        <taxon>Pentapetalae</taxon>
        <taxon>rosids</taxon>
        <taxon>malvids</taxon>
        <taxon>Malvales</taxon>
        <taxon>Malvaceae</taxon>
        <taxon>Malvoideae</taxon>
        <taxon>Gossypium</taxon>
    </lineage>
</organism>
<dbReference type="GO" id="GO:0043531">
    <property type="term" value="F:ADP binding"/>
    <property type="evidence" value="ECO:0007669"/>
    <property type="project" value="InterPro"/>
</dbReference>
<evidence type="ECO:0000313" key="2">
    <source>
        <dbReference type="EMBL" id="MBA0803939.1"/>
    </source>
</evidence>
<feature type="domain" description="NB-ARC" evidence="1">
    <location>
        <begin position="60"/>
        <end position="129"/>
    </location>
</feature>
<gene>
    <name evidence="2" type="ORF">Gohar_014098</name>
</gene>
<dbReference type="Proteomes" id="UP000593560">
    <property type="component" value="Unassembled WGS sequence"/>
</dbReference>
<name>A0A7J9H290_9ROSI</name>